<dbReference type="AlphaFoldDB" id="A0A8S3QZN1"/>
<comment type="subcellular location">
    <subcellularLocation>
        <location evidence="1">Membrane</location>
        <topology evidence="1">Multi-pass membrane protein</topology>
    </subcellularLocation>
</comment>
<accession>A0A8S3QZN1</accession>
<keyword evidence="8" id="KW-1185">Reference proteome</keyword>
<feature type="transmembrane region" description="Helical" evidence="5">
    <location>
        <begin position="101"/>
        <end position="122"/>
    </location>
</feature>
<dbReference type="Proteomes" id="UP000683360">
    <property type="component" value="Unassembled WGS sequence"/>
</dbReference>
<dbReference type="PANTHER" id="PTHR22950:SF703">
    <property type="entry name" value="AMINO ACID TRANSPORTER TRANSMEMBRANE DOMAIN-CONTAINING PROTEIN"/>
    <property type="match status" value="1"/>
</dbReference>
<feature type="transmembrane region" description="Helical" evidence="5">
    <location>
        <begin position="166"/>
        <end position="188"/>
    </location>
</feature>
<keyword evidence="4 5" id="KW-0472">Membrane</keyword>
<evidence type="ECO:0000256" key="3">
    <source>
        <dbReference type="ARBA" id="ARBA00022989"/>
    </source>
</evidence>
<feature type="domain" description="Amino acid transporter transmembrane" evidence="6">
    <location>
        <begin position="68"/>
        <end position="196"/>
    </location>
</feature>
<feature type="transmembrane region" description="Helical" evidence="5">
    <location>
        <begin position="143"/>
        <end position="160"/>
    </location>
</feature>
<dbReference type="OrthoDB" id="655540at2759"/>
<comment type="caution">
    <text evidence="7">The sequence shown here is derived from an EMBL/GenBank/DDBJ whole genome shotgun (WGS) entry which is preliminary data.</text>
</comment>
<evidence type="ECO:0000256" key="2">
    <source>
        <dbReference type="ARBA" id="ARBA00022692"/>
    </source>
</evidence>
<evidence type="ECO:0000256" key="4">
    <source>
        <dbReference type="ARBA" id="ARBA00023136"/>
    </source>
</evidence>
<dbReference type="Pfam" id="PF01490">
    <property type="entry name" value="Aa_trans"/>
    <property type="match status" value="1"/>
</dbReference>
<evidence type="ECO:0000256" key="1">
    <source>
        <dbReference type="ARBA" id="ARBA00004141"/>
    </source>
</evidence>
<dbReference type="GO" id="GO:0015179">
    <property type="term" value="F:L-amino acid transmembrane transporter activity"/>
    <property type="evidence" value="ECO:0007669"/>
    <property type="project" value="TreeGrafter"/>
</dbReference>
<organism evidence="7 8">
    <name type="scientific">Mytilus edulis</name>
    <name type="common">Blue mussel</name>
    <dbReference type="NCBI Taxonomy" id="6550"/>
    <lineage>
        <taxon>Eukaryota</taxon>
        <taxon>Metazoa</taxon>
        <taxon>Spiralia</taxon>
        <taxon>Lophotrochozoa</taxon>
        <taxon>Mollusca</taxon>
        <taxon>Bivalvia</taxon>
        <taxon>Autobranchia</taxon>
        <taxon>Pteriomorphia</taxon>
        <taxon>Mytilida</taxon>
        <taxon>Mytiloidea</taxon>
        <taxon>Mytilidae</taxon>
        <taxon>Mytilinae</taxon>
        <taxon>Mytilus</taxon>
    </lineage>
</organism>
<dbReference type="PANTHER" id="PTHR22950">
    <property type="entry name" value="AMINO ACID TRANSPORTER"/>
    <property type="match status" value="1"/>
</dbReference>
<evidence type="ECO:0000259" key="6">
    <source>
        <dbReference type="Pfam" id="PF01490"/>
    </source>
</evidence>
<keyword evidence="2 5" id="KW-0812">Transmembrane</keyword>
<gene>
    <name evidence="7" type="ORF">MEDL_16475</name>
</gene>
<evidence type="ECO:0000313" key="7">
    <source>
        <dbReference type="EMBL" id="CAG2201895.1"/>
    </source>
</evidence>
<evidence type="ECO:0000313" key="8">
    <source>
        <dbReference type="Proteomes" id="UP000683360"/>
    </source>
</evidence>
<keyword evidence="3 5" id="KW-1133">Transmembrane helix</keyword>
<reference evidence="7" key="1">
    <citation type="submission" date="2021-03" db="EMBL/GenBank/DDBJ databases">
        <authorList>
            <person name="Bekaert M."/>
        </authorList>
    </citation>
    <scope>NUCLEOTIDE SEQUENCE</scope>
</reference>
<evidence type="ECO:0000256" key="5">
    <source>
        <dbReference type="SAM" id="Phobius"/>
    </source>
</evidence>
<dbReference type="InterPro" id="IPR013057">
    <property type="entry name" value="AA_transpt_TM"/>
</dbReference>
<name>A0A8S3QZN1_MYTED</name>
<dbReference type="GO" id="GO:0005774">
    <property type="term" value="C:vacuolar membrane"/>
    <property type="evidence" value="ECO:0007669"/>
    <property type="project" value="TreeGrafter"/>
</dbReference>
<protein>
    <submittedName>
        <fullName evidence="7">SLC32A</fullName>
    </submittedName>
</protein>
<proteinExistence type="predicted"/>
<sequence>MEYLFIVGEICRIWCSSITEGNRQFSVYWCHIRKRAWLIVQSRNPHYQSHVVDPYPIIGEQAFGKFEVVLAMYLPTSTSAYFIYGDTVKDNILLTTTDSPITYIVQTLITLHLLFGFVIVINPFCQEVESKFGVPKEFTWKRCVARPLMVLCALFVAETIPRFGAILALVGGSTTTLLAYICPSVFYLKLCRKPRDDTAPFVRDEFIDNEASLQKLDTDFIEVPLWEKILNYEIIFIGLIAGIASTASAIKDIASPSSFRVPCYVDPSKPA</sequence>
<dbReference type="EMBL" id="CAJPWZ010000870">
    <property type="protein sequence ID" value="CAG2201895.1"/>
    <property type="molecule type" value="Genomic_DNA"/>
</dbReference>